<comment type="caution">
    <text evidence="1">The sequence shown here is derived from an EMBL/GenBank/DDBJ whole genome shotgun (WGS) entry which is preliminary data.</text>
</comment>
<organism evidence="1 2">
    <name type="scientific">Eumeta variegata</name>
    <name type="common">Bagworm moth</name>
    <name type="synonym">Eumeta japonica</name>
    <dbReference type="NCBI Taxonomy" id="151549"/>
    <lineage>
        <taxon>Eukaryota</taxon>
        <taxon>Metazoa</taxon>
        <taxon>Ecdysozoa</taxon>
        <taxon>Arthropoda</taxon>
        <taxon>Hexapoda</taxon>
        <taxon>Insecta</taxon>
        <taxon>Pterygota</taxon>
        <taxon>Neoptera</taxon>
        <taxon>Endopterygota</taxon>
        <taxon>Lepidoptera</taxon>
        <taxon>Glossata</taxon>
        <taxon>Ditrysia</taxon>
        <taxon>Tineoidea</taxon>
        <taxon>Psychidae</taxon>
        <taxon>Oiketicinae</taxon>
        <taxon>Eumeta</taxon>
    </lineage>
</organism>
<evidence type="ECO:0000313" key="2">
    <source>
        <dbReference type="Proteomes" id="UP000299102"/>
    </source>
</evidence>
<protein>
    <submittedName>
        <fullName evidence="1">Uncharacterized protein</fullName>
    </submittedName>
</protein>
<evidence type="ECO:0000313" key="1">
    <source>
        <dbReference type="EMBL" id="GBP00222.1"/>
    </source>
</evidence>
<proteinExistence type="predicted"/>
<dbReference type="AlphaFoldDB" id="A0A4C1SDP6"/>
<gene>
    <name evidence="1" type="ORF">EVAR_846_1</name>
</gene>
<reference evidence="1 2" key="1">
    <citation type="journal article" date="2019" name="Commun. Biol.">
        <title>The bagworm genome reveals a unique fibroin gene that provides high tensile strength.</title>
        <authorList>
            <person name="Kono N."/>
            <person name="Nakamura H."/>
            <person name="Ohtoshi R."/>
            <person name="Tomita M."/>
            <person name="Numata K."/>
            <person name="Arakawa K."/>
        </authorList>
    </citation>
    <scope>NUCLEOTIDE SEQUENCE [LARGE SCALE GENOMIC DNA]</scope>
</reference>
<dbReference type="Proteomes" id="UP000299102">
    <property type="component" value="Unassembled WGS sequence"/>
</dbReference>
<name>A0A4C1SDP6_EUMVA</name>
<sequence length="135" mass="14869">MKPNLNIEFNARLASEEKSNDTHKTLNDCRGHKRMKASEQINEGATIPAAELTVDIQVDHANEVELLTYYSMGLPTRGVRRQTAGAGGVVNGGHVDAKLWTMLSKGGLILLPLYPYLMQVGDQRSNDLLASNLRH</sequence>
<keyword evidence="2" id="KW-1185">Reference proteome</keyword>
<accession>A0A4C1SDP6</accession>
<dbReference type="EMBL" id="BGZK01000005">
    <property type="protein sequence ID" value="GBP00222.1"/>
    <property type="molecule type" value="Genomic_DNA"/>
</dbReference>
<dbReference type="OrthoDB" id="8240057at2759"/>